<dbReference type="PROSITE" id="PS50011">
    <property type="entry name" value="PROTEIN_KINASE_DOM"/>
    <property type="match status" value="1"/>
</dbReference>
<evidence type="ECO:0000256" key="3">
    <source>
        <dbReference type="ARBA" id="ARBA00022527"/>
    </source>
</evidence>
<evidence type="ECO:0000256" key="2">
    <source>
        <dbReference type="ARBA" id="ARBA00012513"/>
    </source>
</evidence>
<dbReference type="PROSITE" id="PS00108">
    <property type="entry name" value="PROTEIN_KINASE_ST"/>
    <property type="match status" value="1"/>
</dbReference>
<feature type="compositionally biased region" description="Basic and acidic residues" evidence="14">
    <location>
        <begin position="29"/>
        <end position="38"/>
    </location>
</feature>
<dbReference type="Gene3D" id="3.30.200.20">
    <property type="entry name" value="Phosphorylase Kinase, domain 1"/>
    <property type="match status" value="1"/>
</dbReference>
<evidence type="ECO:0000256" key="7">
    <source>
        <dbReference type="ARBA" id="ARBA00022741"/>
    </source>
</evidence>
<feature type="compositionally biased region" description="Polar residues" evidence="14">
    <location>
        <begin position="39"/>
        <end position="51"/>
    </location>
</feature>
<keyword evidence="7" id="KW-0547">Nucleotide-binding</keyword>
<evidence type="ECO:0000313" key="17">
    <source>
        <dbReference type="EMBL" id="RAL40483.1"/>
    </source>
</evidence>
<dbReference type="AlphaFoldDB" id="A0A328D902"/>
<dbReference type="InterPro" id="IPR000719">
    <property type="entry name" value="Prot_kinase_dom"/>
</dbReference>
<dbReference type="FunFam" id="1.10.510.10:FF:000024">
    <property type="entry name" value="Probable serine/threonine-protein kinase cot-1"/>
    <property type="match status" value="1"/>
</dbReference>
<evidence type="ECO:0000256" key="8">
    <source>
        <dbReference type="ARBA" id="ARBA00022771"/>
    </source>
</evidence>
<accession>A0A328D902</accession>
<proteinExistence type="inferred from homology"/>
<dbReference type="GO" id="GO:0004674">
    <property type="term" value="F:protein serine/threonine kinase activity"/>
    <property type="evidence" value="ECO:0007669"/>
    <property type="project" value="UniProtKB-KW"/>
</dbReference>
<reference evidence="17 18" key="1">
    <citation type="submission" date="2018-06" db="EMBL/GenBank/DDBJ databases">
        <title>The Genome of Cuscuta australis (Dodder) Provides Insight into the Evolution of Plant Parasitism.</title>
        <authorList>
            <person name="Liu H."/>
        </authorList>
    </citation>
    <scope>NUCLEOTIDE SEQUENCE [LARGE SCALE GENOMIC DNA]</scope>
    <source>
        <strain evidence="18">cv. Yunnan</strain>
        <tissue evidence="17">Vines</tissue>
    </source>
</reference>
<feature type="compositionally biased region" description="Gly residues" evidence="14">
    <location>
        <begin position="1"/>
        <end position="12"/>
    </location>
</feature>
<keyword evidence="3" id="KW-0723">Serine/threonine-protein kinase</keyword>
<evidence type="ECO:0000256" key="6">
    <source>
        <dbReference type="ARBA" id="ARBA00022723"/>
    </source>
</evidence>
<comment type="catalytic activity">
    <reaction evidence="13">
        <text>L-seryl-[protein] + ATP = O-phospho-L-seryl-[protein] + ADP + H(+)</text>
        <dbReference type="Rhea" id="RHEA:17989"/>
        <dbReference type="Rhea" id="RHEA-COMP:9863"/>
        <dbReference type="Rhea" id="RHEA-COMP:11604"/>
        <dbReference type="ChEBI" id="CHEBI:15378"/>
        <dbReference type="ChEBI" id="CHEBI:29999"/>
        <dbReference type="ChEBI" id="CHEBI:30616"/>
        <dbReference type="ChEBI" id="CHEBI:83421"/>
        <dbReference type="ChEBI" id="CHEBI:456216"/>
        <dbReference type="EC" id="2.7.11.1"/>
    </reaction>
</comment>
<dbReference type="PANTHER" id="PTHR24356">
    <property type="entry name" value="SERINE/THREONINE-PROTEIN KINASE"/>
    <property type="match status" value="1"/>
</dbReference>
<keyword evidence="4" id="KW-0597">Phosphoprotein</keyword>
<protein>
    <recommendedName>
        <fullName evidence="2">non-specific serine/threonine protein kinase</fullName>
        <ecNumber evidence="2">2.7.11.1</ecNumber>
    </recommendedName>
</protein>
<dbReference type="Proteomes" id="UP000249390">
    <property type="component" value="Unassembled WGS sequence"/>
</dbReference>
<feature type="domain" description="AGC-kinase C-terminal" evidence="16">
    <location>
        <begin position="967"/>
        <end position="1061"/>
    </location>
</feature>
<dbReference type="Pfam" id="PF00069">
    <property type="entry name" value="Pkinase"/>
    <property type="match status" value="1"/>
</dbReference>
<name>A0A328D902_9ASTE</name>
<keyword evidence="11" id="KW-0067">ATP-binding</keyword>
<evidence type="ECO:0000256" key="13">
    <source>
        <dbReference type="ARBA" id="ARBA00048679"/>
    </source>
</evidence>
<feature type="region of interest" description="Disordered" evidence="14">
    <location>
        <begin position="999"/>
        <end position="1023"/>
    </location>
</feature>
<keyword evidence="6" id="KW-0479">Metal-binding</keyword>
<evidence type="ECO:0000313" key="18">
    <source>
        <dbReference type="Proteomes" id="UP000249390"/>
    </source>
</evidence>
<comment type="similarity">
    <text evidence="1">Belongs to the protein kinase superfamily. AGC Ser/Thr protein kinase family.</text>
</comment>
<keyword evidence="9" id="KW-0418">Kinase</keyword>
<dbReference type="GO" id="GO:0005524">
    <property type="term" value="F:ATP binding"/>
    <property type="evidence" value="ECO:0007669"/>
    <property type="project" value="UniProtKB-KW"/>
</dbReference>
<dbReference type="InterPro" id="IPR011009">
    <property type="entry name" value="Kinase-like_dom_sf"/>
</dbReference>
<evidence type="ECO:0000259" key="16">
    <source>
        <dbReference type="PROSITE" id="PS51285"/>
    </source>
</evidence>
<dbReference type="InterPro" id="IPR008271">
    <property type="entry name" value="Ser/Thr_kinase_AS"/>
</dbReference>
<evidence type="ECO:0000256" key="5">
    <source>
        <dbReference type="ARBA" id="ARBA00022679"/>
    </source>
</evidence>
<sequence>MADSRGGGGGGRVSSETAIPSGLNRIKTRRLDPMDRPSSRASAESNNSPSCGASRPHLKQNQRASAGRAPGEGCCERRELAGWHVRVLEGYRKLSGIDKDGCGRNVNEIKQNTDVLESSVGGTWSNSSKGFKSFSHELGPKCGIQSVHPRAHSYNDMKELLGSLHSRFDAAKEVVNTELGHFSQEVVEILQQNDPLPPDEKGTAEGLLVLSQECIQMTCLVFRSKCEAIVQDLTIKRQQCETGLLKWLLTRMLFILTRCTRLLQFVKDSEPVHETSLTKFRECLNRVPFVKRNWAVDGRIADVSKGITLDANTDGKCEFLGVNHSCVLSPKNYPGSNVLAHENGTTLERDFMDSQRTSPSHDCEFEQLDQSGGRILGEHMNKYTRGFCQEQLPGSDDPNFVMCRICEDLVPTIHLEPHSYICAYAEKCESKFLDLDERLLKLAELLEQLLESRNSSIHALPEWTENPKLQTAYFTTPSEGCSPKIREWRSKGVDGMFEDLHEMDTAEIEDSPLSTFLNMKAHLCSKLNNCGPPSSTGSITSTSSTNTPHTVNFDFFWLDNNNLSDLEDTQQIVDLSDLARRAASTDLSEEGSHEFLIACMQDLQDTLRCSKLKALVVDTFGGRIEHLLREKYLLAFDLVGRKNDVGHSEKINIPPHDTSLNSVKSIPLHSLHRERTSIDDFEIIKPISRGAFGRVFLTRKRTTGDLFAIKVLKKMDLLRKNDIERILAERNILITVRNPFVVRFFYSFTSKDYLYLVMEYLNGGDLYSLLRKIRCLEEDVARVYIAELVLALDYLHSLGIVHRDLKPDNILIAQDGHIKLTDFGLSKIGLMNSTDDLSGHNMNEVPSSVSNSQLNQDTLEKTQRSAVGTPDYLAPEILLGTEHGIAADWWSVGIILFELITGVPPFTAEHPEIIFDNILNKEIPWPSVPDEMSFEAQNLIDRLLVHDPSQRLGANDTSEVKEHLFFKGVDWDNLALQNAAFVPQTDSIDDTSYFVSRYDSDGAEDDEDRDDSTSVFSEPFSNSSSIEIDECGDLAEFDATPFDLSLMNFSFKNLSQLASINHEMAVQNGKDSTSTKMLHTSFLSTTKMLLYTHCFNEQWIEKAM</sequence>
<keyword evidence="18" id="KW-1185">Reference proteome</keyword>
<dbReference type="GO" id="GO:0007010">
    <property type="term" value="P:cytoskeleton organization"/>
    <property type="evidence" value="ECO:0007669"/>
    <property type="project" value="UniProtKB-ARBA"/>
</dbReference>
<keyword evidence="8" id="KW-0863">Zinc-finger</keyword>
<dbReference type="GO" id="GO:0035556">
    <property type="term" value="P:intracellular signal transduction"/>
    <property type="evidence" value="ECO:0007669"/>
    <property type="project" value="TreeGrafter"/>
</dbReference>
<dbReference type="Pfam" id="PF26031">
    <property type="entry name" value="IREH1"/>
    <property type="match status" value="1"/>
</dbReference>
<evidence type="ECO:0000256" key="10">
    <source>
        <dbReference type="ARBA" id="ARBA00022833"/>
    </source>
</evidence>
<dbReference type="InterPro" id="IPR000961">
    <property type="entry name" value="AGC-kinase_C"/>
</dbReference>
<dbReference type="SUPFAM" id="SSF56112">
    <property type="entry name" value="Protein kinase-like (PK-like)"/>
    <property type="match status" value="1"/>
</dbReference>
<evidence type="ECO:0000256" key="1">
    <source>
        <dbReference type="ARBA" id="ARBA00009903"/>
    </source>
</evidence>
<dbReference type="PANTHER" id="PTHR24356:SF354">
    <property type="entry name" value="SERINE_THREONINE PROTEIN KINASE IRE4-RELATED"/>
    <property type="match status" value="1"/>
</dbReference>
<dbReference type="Gene3D" id="1.10.510.10">
    <property type="entry name" value="Transferase(Phosphotransferase) domain 1"/>
    <property type="match status" value="1"/>
</dbReference>
<dbReference type="SMART" id="SM00220">
    <property type="entry name" value="S_TKc"/>
    <property type="match status" value="1"/>
</dbReference>
<feature type="compositionally biased region" description="Low complexity" evidence="14">
    <location>
        <begin position="1013"/>
        <end position="1023"/>
    </location>
</feature>
<comment type="caution">
    <text evidence="17">The sequence shown here is derived from an EMBL/GenBank/DDBJ whole genome shotgun (WGS) entry which is preliminary data.</text>
</comment>
<comment type="catalytic activity">
    <reaction evidence="12">
        <text>L-threonyl-[protein] + ATP = O-phospho-L-threonyl-[protein] + ADP + H(+)</text>
        <dbReference type="Rhea" id="RHEA:46608"/>
        <dbReference type="Rhea" id="RHEA-COMP:11060"/>
        <dbReference type="Rhea" id="RHEA-COMP:11605"/>
        <dbReference type="ChEBI" id="CHEBI:15378"/>
        <dbReference type="ChEBI" id="CHEBI:30013"/>
        <dbReference type="ChEBI" id="CHEBI:30616"/>
        <dbReference type="ChEBI" id="CHEBI:61977"/>
        <dbReference type="ChEBI" id="CHEBI:456216"/>
        <dbReference type="EC" id="2.7.11.1"/>
    </reaction>
</comment>
<dbReference type="GO" id="GO:0008270">
    <property type="term" value="F:zinc ion binding"/>
    <property type="evidence" value="ECO:0007669"/>
    <property type="project" value="UniProtKB-KW"/>
</dbReference>
<dbReference type="FunFam" id="3.30.200.20:FF:000147">
    <property type="entry name" value="probable serine/threonine protein kinase IREH1"/>
    <property type="match status" value="1"/>
</dbReference>
<evidence type="ECO:0000259" key="15">
    <source>
        <dbReference type="PROSITE" id="PS50011"/>
    </source>
</evidence>
<dbReference type="PROSITE" id="PS51285">
    <property type="entry name" value="AGC_KINASE_CTER"/>
    <property type="match status" value="1"/>
</dbReference>
<feature type="compositionally biased region" description="Acidic residues" evidence="14">
    <location>
        <begin position="1001"/>
        <end position="1010"/>
    </location>
</feature>
<evidence type="ECO:0000256" key="9">
    <source>
        <dbReference type="ARBA" id="ARBA00022777"/>
    </source>
</evidence>
<feature type="domain" description="Protein kinase" evidence="15">
    <location>
        <begin position="681"/>
        <end position="966"/>
    </location>
</feature>
<keyword evidence="5" id="KW-0808">Transferase</keyword>
<evidence type="ECO:0000256" key="14">
    <source>
        <dbReference type="SAM" id="MobiDB-lite"/>
    </source>
</evidence>
<dbReference type="EC" id="2.7.11.1" evidence="2"/>
<dbReference type="InterPro" id="IPR050236">
    <property type="entry name" value="Ser_Thr_kinase_AGC"/>
</dbReference>
<dbReference type="InterPro" id="IPR058783">
    <property type="entry name" value="IREH1/IRE-like_N"/>
</dbReference>
<feature type="region of interest" description="Disordered" evidence="14">
    <location>
        <begin position="1"/>
        <end position="73"/>
    </location>
</feature>
<keyword evidence="10" id="KW-0862">Zinc</keyword>
<evidence type="ECO:0000256" key="4">
    <source>
        <dbReference type="ARBA" id="ARBA00022553"/>
    </source>
</evidence>
<organism evidence="17 18">
    <name type="scientific">Cuscuta australis</name>
    <dbReference type="NCBI Taxonomy" id="267555"/>
    <lineage>
        <taxon>Eukaryota</taxon>
        <taxon>Viridiplantae</taxon>
        <taxon>Streptophyta</taxon>
        <taxon>Embryophyta</taxon>
        <taxon>Tracheophyta</taxon>
        <taxon>Spermatophyta</taxon>
        <taxon>Magnoliopsida</taxon>
        <taxon>eudicotyledons</taxon>
        <taxon>Gunneridae</taxon>
        <taxon>Pentapetalae</taxon>
        <taxon>asterids</taxon>
        <taxon>lamiids</taxon>
        <taxon>Solanales</taxon>
        <taxon>Convolvulaceae</taxon>
        <taxon>Cuscuteae</taxon>
        <taxon>Cuscuta</taxon>
        <taxon>Cuscuta subgen. Grammica</taxon>
        <taxon>Cuscuta sect. Cleistogrammica</taxon>
    </lineage>
</organism>
<gene>
    <name evidence="17" type="ORF">DM860_006553</name>
</gene>
<dbReference type="EMBL" id="NQVE01000194">
    <property type="protein sequence ID" value="RAL40483.1"/>
    <property type="molecule type" value="Genomic_DNA"/>
</dbReference>
<evidence type="ECO:0000256" key="11">
    <source>
        <dbReference type="ARBA" id="ARBA00022840"/>
    </source>
</evidence>
<dbReference type="CDD" id="cd05579">
    <property type="entry name" value="STKc_MAST_like"/>
    <property type="match status" value="1"/>
</dbReference>
<evidence type="ECO:0000256" key="12">
    <source>
        <dbReference type="ARBA" id="ARBA00047899"/>
    </source>
</evidence>